<dbReference type="AlphaFoldDB" id="A0A2S9YKZ3"/>
<protein>
    <submittedName>
        <fullName evidence="4">Putative transposase</fullName>
    </submittedName>
</protein>
<evidence type="ECO:0000313" key="5">
    <source>
        <dbReference type="Proteomes" id="UP000237968"/>
    </source>
</evidence>
<dbReference type="Proteomes" id="UP000237968">
    <property type="component" value="Unassembled WGS sequence"/>
</dbReference>
<proteinExistence type="predicted"/>
<feature type="domain" description="Transposase IS801/IS1294" evidence="2">
    <location>
        <begin position="173"/>
        <end position="398"/>
    </location>
</feature>
<dbReference type="Pfam" id="PF14319">
    <property type="entry name" value="Zn_Tnp_IS91"/>
    <property type="match status" value="1"/>
</dbReference>
<dbReference type="GO" id="GO:0004803">
    <property type="term" value="F:transposase activity"/>
    <property type="evidence" value="ECO:0007669"/>
    <property type="project" value="InterPro"/>
</dbReference>
<keyword evidence="5" id="KW-1185">Reference proteome</keyword>
<evidence type="ECO:0000313" key="4">
    <source>
        <dbReference type="EMBL" id="PRQ05769.1"/>
    </source>
</evidence>
<evidence type="ECO:0000256" key="1">
    <source>
        <dbReference type="SAM" id="MobiDB-lite"/>
    </source>
</evidence>
<organism evidence="4 5">
    <name type="scientific">Enhygromyxa salina</name>
    <dbReference type="NCBI Taxonomy" id="215803"/>
    <lineage>
        <taxon>Bacteria</taxon>
        <taxon>Pseudomonadati</taxon>
        <taxon>Myxococcota</taxon>
        <taxon>Polyangia</taxon>
        <taxon>Nannocystales</taxon>
        <taxon>Nannocystaceae</taxon>
        <taxon>Enhygromyxa</taxon>
    </lineage>
</organism>
<dbReference type="Pfam" id="PF04986">
    <property type="entry name" value="Y2_Tnp"/>
    <property type="match status" value="1"/>
</dbReference>
<name>A0A2S9YKZ3_9BACT</name>
<comment type="caution">
    <text evidence="4">The sequence shown here is derived from an EMBL/GenBank/DDBJ whole genome shotgun (WGS) entry which is preliminary data.</text>
</comment>
<dbReference type="InterPro" id="IPR026889">
    <property type="entry name" value="Zn_Tnp"/>
</dbReference>
<reference evidence="4 5" key="1">
    <citation type="submission" date="2018-03" db="EMBL/GenBank/DDBJ databases">
        <title>Draft Genome Sequences of the Obligatory Marine Myxobacteria Enhygromyxa salina SWB005.</title>
        <authorList>
            <person name="Poehlein A."/>
            <person name="Moghaddam J.A."/>
            <person name="Harms H."/>
            <person name="Alanjari M."/>
            <person name="Koenig G.M."/>
            <person name="Daniel R."/>
            <person name="Schaeberle T.F."/>
        </authorList>
    </citation>
    <scope>NUCLEOTIDE SEQUENCE [LARGE SCALE GENOMIC DNA]</scope>
    <source>
        <strain evidence="4 5">SWB005</strain>
    </source>
</reference>
<feature type="region of interest" description="Disordered" evidence="1">
    <location>
        <begin position="485"/>
        <end position="508"/>
    </location>
</feature>
<sequence>MAARSPCSTTPRRDSYQRRRPDETLLYQLIEQHWPSFLERADESGGLPDFIVEEFEAYLRCGMLEHGLAHFACRQCGESLTVAFSCKKRGFCPSCTGRRMADVAAHLVDEVFPEAPVRQWVCSLPWRLRYVMGYDRKLCADVLDAFIVSLRRSLRRRAKAQLGLGSVDDALFGAVTFIQRGDSSLRLNVHFHCLVIDGVYVRDDAGALRFHELGAPTHEEVTDVARWTHERLGVVLERHGRSLDELAGDDGADLLGQEQPVLASCYGASAADRQLLGDAPGQQTRKLAHTVREVAKPKPNDALAEVGGVNVHAGAAVPSRDRQRRSRLCRYVARPPIAQERLEPTADGRCRYNFRHAWKNGVHAVLLDPLDLIARLCALIPPPRFHTLRYHGVLAAHAKARPEVVPGPEPEPTEPTQTGLLFDGEATELEALAKQPARHPWAWLLQRVFAVDIMTYPRCRGAMRLVKIANKPDDIARVLAELGLGAPRPPANDARDVRRKLRRSRRRR</sequence>
<dbReference type="EMBL" id="PVNK01000005">
    <property type="protein sequence ID" value="PRQ05769.1"/>
    <property type="molecule type" value="Genomic_DNA"/>
</dbReference>
<evidence type="ECO:0000259" key="2">
    <source>
        <dbReference type="Pfam" id="PF04986"/>
    </source>
</evidence>
<dbReference type="OrthoDB" id="5523150at2"/>
<dbReference type="GO" id="GO:0006313">
    <property type="term" value="P:DNA transposition"/>
    <property type="evidence" value="ECO:0007669"/>
    <property type="project" value="InterPro"/>
</dbReference>
<feature type="compositionally biased region" description="Basic residues" evidence="1">
    <location>
        <begin position="497"/>
        <end position="508"/>
    </location>
</feature>
<accession>A0A2S9YKZ3</accession>
<dbReference type="RefSeq" id="WP_106389572.1">
    <property type="nucleotide sequence ID" value="NZ_PVNK01000005.1"/>
</dbReference>
<gene>
    <name evidence="4" type="ORF">ENSA5_00890</name>
</gene>
<evidence type="ECO:0000259" key="3">
    <source>
        <dbReference type="Pfam" id="PF14319"/>
    </source>
</evidence>
<feature type="domain" description="Transposase zinc-binding" evidence="3">
    <location>
        <begin position="30"/>
        <end position="123"/>
    </location>
</feature>
<dbReference type="GO" id="GO:0003677">
    <property type="term" value="F:DNA binding"/>
    <property type="evidence" value="ECO:0007669"/>
    <property type="project" value="InterPro"/>
</dbReference>
<dbReference type="InterPro" id="IPR007069">
    <property type="entry name" value="Transposase_32"/>
</dbReference>